<evidence type="ECO:0000256" key="2">
    <source>
        <dbReference type="RuleBase" id="RU361272"/>
    </source>
</evidence>
<reference evidence="4" key="1">
    <citation type="submission" date="2021-02" db="EMBL/GenBank/DDBJ databases">
        <authorList>
            <person name="Bekaert M."/>
        </authorList>
    </citation>
    <scope>NUCLEOTIDE SEQUENCE</scope>
    <source>
        <strain evidence="4">IoA-00</strain>
    </source>
</reference>
<gene>
    <name evidence="4" type="ORF">LSAA_14046</name>
</gene>
<evidence type="ECO:0000256" key="3">
    <source>
        <dbReference type="SAM" id="MobiDB-lite"/>
    </source>
</evidence>
<dbReference type="PANTHER" id="PTHR10351">
    <property type="entry name" value="TRANSCRIPTION FACTOR BTF3 FAMILY MEMBER"/>
    <property type="match status" value="1"/>
</dbReference>
<dbReference type="EMBL" id="HG994587">
    <property type="protein sequence ID" value="CAF3023014.1"/>
    <property type="molecule type" value="Genomic_DNA"/>
</dbReference>
<dbReference type="InterPro" id="IPR002715">
    <property type="entry name" value="Nas_poly-pep-assoc_cplx_dom"/>
</dbReference>
<name>A0A7R8HDB1_LEPSM</name>
<organism evidence="4 5">
    <name type="scientific">Lepeophtheirus salmonis</name>
    <name type="common">Salmon louse</name>
    <name type="synonym">Caligus salmonis</name>
    <dbReference type="NCBI Taxonomy" id="72036"/>
    <lineage>
        <taxon>Eukaryota</taxon>
        <taxon>Metazoa</taxon>
        <taxon>Ecdysozoa</taxon>
        <taxon>Arthropoda</taxon>
        <taxon>Crustacea</taxon>
        <taxon>Multicrustacea</taxon>
        <taxon>Hexanauplia</taxon>
        <taxon>Copepoda</taxon>
        <taxon>Siphonostomatoida</taxon>
        <taxon>Caligidae</taxon>
        <taxon>Lepeophtheirus</taxon>
    </lineage>
</organism>
<protein>
    <recommendedName>
        <fullName evidence="2">Transcription factor BTF3</fullName>
    </recommendedName>
</protein>
<dbReference type="OrthoDB" id="8033832at2759"/>
<comment type="similarity">
    <text evidence="1 2">Belongs to the NAC-beta family.</text>
</comment>
<dbReference type="InterPro" id="IPR039370">
    <property type="entry name" value="BTF3"/>
</dbReference>
<accession>A0A7R8HDB1</accession>
<feature type="compositionally biased region" description="Basic and acidic residues" evidence="3">
    <location>
        <begin position="435"/>
        <end position="454"/>
    </location>
</feature>
<evidence type="ECO:0000313" key="4">
    <source>
        <dbReference type="EMBL" id="CAF3023014.1"/>
    </source>
</evidence>
<dbReference type="Gene3D" id="2.20.70.30">
    <property type="entry name" value="Nascent polypeptide-associated complex domain"/>
    <property type="match status" value="1"/>
</dbReference>
<dbReference type="AlphaFoldDB" id="A0A7R8HDB1"/>
<feature type="compositionally biased region" description="Polar residues" evidence="3">
    <location>
        <begin position="24"/>
        <end position="37"/>
    </location>
</feature>
<feature type="region of interest" description="Disordered" evidence="3">
    <location>
        <begin position="1"/>
        <end position="43"/>
    </location>
</feature>
<dbReference type="FunFam" id="2.20.70.30:FF:000001">
    <property type="entry name" value="Transcription factor BTF3 homolog"/>
    <property type="match status" value="1"/>
</dbReference>
<feature type="region of interest" description="Disordered" evidence="3">
    <location>
        <begin position="429"/>
        <end position="461"/>
    </location>
</feature>
<dbReference type="PROSITE" id="PS51151">
    <property type="entry name" value="NAC_AB"/>
    <property type="match status" value="1"/>
</dbReference>
<dbReference type="Proteomes" id="UP000675881">
    <property type="component" value="Chromosome 8"/>
</dbReference>
<evidence type="ECO:0000256" key="1">
    <source>
        <dbReference type="ARBA" id="ARBA00005296"/>
    </source>
</evidence>
<evidence type="ECO:0000313" key="5">
    <source>
        <dbReference type="Proteomes" id="UP000675881"/>
    </source>
</evidence>
<keyword evidence="5" id="KW-1185">Reference proteome</keyword>
<dbReference type="InterPro" id="IPR038187">
    <property type="entry name" value="NAC_A/B_dom_sf"/>
</dbReference>
<dbReference type="Pfam" id="PF01849">
    <property type="entry name" value="NAC"/>
    <property type="match status" value="1"/>
</dbReference>
<dbReference type="CDD" id="cd22055">
    <property type="entry name" value="NAC_BTF3"/>
    <property type="match status" value="1"/>
</dbReference>
<dbReference type="SMART" id="SM01407">
    <property type="entry name" value="NAC"/>
    <property type="match status" value="1"/>
</dbReference>
<sequence length="563" mass="62960">MSAAYKTPLDKNVDRNTVPKKRTQVVNHGSDSSQPNKFTKIGDSSSEEAAVELLFGNLIDLHDLDTPSVAVETIGKPNEPRINNTMESQEVLDWVLLEAPSQSDGVLLANDESLVWQLDFTDNNLFVDWKVGDILKWYKESAPVTVLATNNEPTSSRGHGFGLDHAGDVDKSNGKRCINRVPVLTKRTNEMKIYSKKLKYKRSQDDLTNDFARTAKAILDGTYSPLGENMNCVVNESEKCSPVEEEADKQSVCSQVTEADNINIIDKDVSKSLRKICQIKTLKKKGRKNYTSACSISQIGEKDIPLTDTKAEILPSNRVKDGTPELTKPPNEEQTYKLKQLQAQKKVVHCTATTDDKKLQSCLEKLSVHNISGIEEVNMIKEDGTVIHFNIPKVQALLRANTFAINGYREKKLGGTEIINCENDIDVPDLVGNEEGVKSEDKDEEKENKDNHDQNEDDLFDVEDNLDFESTSESSMDEHSELLPHLPESNTAIYISKNGKIEWAKTSARQPPLKSEFIIKMKPGPTRFAKLLDVSPLPNPSLAQYQRQNSIETKRKRCKVCGP</sequence>
<proteinExistence type="inferred from homology"/>